<keyword evidence="2" id="KW-0732">Signal</keyword>
<dbReference type="CDD" id="cd13580">
    <property type="entry name" value="PBP2_AlgQ_like_1"/>
    <property type="match status" value="1"/>
</dbReference>
<feature type="compositionally biased region" description="Low complexity" evidence="1">
    <location>
        <begin position="31"/>
        <end position="54"/>
    </location>
</feature>
<dbReference type="EMBL" id="JBHTAI010000022">
    <property type="protein sequence ID" value="MFC7152398.1"/>
    <property type="molecule type" value="Genomic_DNA"/>
</dbReference>
<dbReference type="SUPFAM" id="SSF53850">
    <property type="entry name" value="Periplasmic binding protein-like II"/>
    <property type="match status" value="1"/>
</dbReference>
<dbReference type="Proteomes" id="UP001596378">
    <property type="component" value="Unassembled WGS sequence"/>
</dbReference>
<sequence length="514" mass="55957">MKETKKRMSWLLAAGMAVVLMAGCGGGKENSGGAPSSSNASSSSSPSSSAPAEKPPLKALLHYATTDFNGSTPAVLLEKGTGYKVQYDMLPQDKPEDKLNIIMGSGESYDIISMGSVYKQLYFDYAKRGALVDLTPLIEQYGPNIKAAVSQKNLDAVKVDGKIYSIPSEAITNTSWSIAIRVDWLEKLGLPMPTTLDELVDVLKAFKEQDPGGNGDKNIPLTAMGGVPLENIRGAFGLAQSWSDVDGRLVNMAENPALKDYMAFVNELYKGGLLDKEFVTTKEATMLEKFASGRAGAMIAAWHMFPTISTAIVKSDPNAKVAFAGALTGKDGTAGLALSEGFELFTVVPKSAKHPEEAIKWINAKLEPKVFLESYLGEEGVHYSVQDGNYYPILPQFTDEMGNANNMRTGVIEDKAPTYWQARVRKDELLFQGWETINTIPEEHKIHDLLAYSPFLPELAKNNAQLNTLLNDYITKTVVNGDAEATYDEFVNNWKAAGGEAVTQEVNDWYATTK</sequence>
<dbReference type="Gene3D" id="3.40.190.10">
    <property type="entry name" value="Periplasmic binding protein-like II"/>
    <property type="match status" value="2"/>
</dbReference>
<feature type="signal peptide" evidence="2">
    <location>
        <begin position="1"/>
        <end position="22"/>
    </location>
</feature>
<keyword evidence="4" id="KW-1185">Reference proteome</keyword>
<proteinExistence type="predicted"/>
<feature type="region of interest" description="Disordered" evidence="1">
    <location>
        <begin position="28"/>
        <end position="54"/>
    </location>
</feature>
<reference evidence="4" key="1">
    <citation type="journal article" date="2019" name="Int. J. Syst. Evol. Microbiol.">
        <title>The Global Catalogue of Microorganisms (GCM) 10K type strain sequencing project: providing services to taxonomists for standard genome sequencing and annotation.</title>
        <authorList>
            <consortium name="The Broad Institute Genomics Platform"/>
            <consortium name="The Broad Institute Genome Sequencing Center for Infectious Disease"/>
            <person name="Wu L."/>
            <person name="Ma J."/>
        </authorList>
    </citation>
    <scope>NUCLEOTIDE SEQUENCE [LARGE SCALE GENOMIC DNA]</scope>
    <source>
        <strain evidence="4">KCTC 12907</strain>
    </source>
</reference>
<dbReference type="InterPro" id="IPR050490">
    <property type="entry name" value="Bact_solute-bd_prot1"/>
</dbReference>
<evidence type="ECO:0000256" key="1">
    <source>
        <dbReference type="SAM" id="MobiDB-lite"/>
    </source>
</evidence>
<name>A0ABW2FKV2_9BACL</name>
<dbReference type="PANTHER" id="PTHR43649">
    <property type="entry name" value="ARABINOSE-BINDING PROTEIN-RELATED"/>
    <property type="match status" value="1"/>
</dbReference>
<dbReference type="InterPro" id="IPR006059">
    <property type="entry name" value="SBP"/>
</dbReference>
<evidence type="ECO:0000313" key="4">
    <source>
        <dbReference type="Proteomes" id="UP001596378"/>
    </source>
</evidence>
<organism evidence="3 4">
    <name type="scientific">Cohnella cellulosilytica</name>
    <dbReference type="NCBI Taxonomy" id="986710"/>
    <lineage>
        <taxon>Bacteria</taxon>
        <taxon>Bacillati</taxon>
        <taxon>Bacillota</taxon>
        <taxon>Bacilli</taxon>
        <taxon>Bacillales</taxon>
        <taxon>Paenibacillaceae</taxon>
        <taxon>Cohnella</taxon>
    </lineage>
</organism>
<dbReference type="RefSeq" id="WP_378044700.1">
    <property type="nucleotide sequence ID" value="NZ_JBHMDN010000005.1"/>
</dbReference>
<dbReference type="PROSITE" id="PS51257">
    <property type="entry name" value="PROKAR_LIPOPROTEIN"/>
    <property type="match status" value="1"/>
</dbReference>
<accession>A0ABW2FKV2</accession>
<feature type="chain" id="PRO_5046518285" evidence="2">
    <location>
        <begin position="23"/>
        <end position="514"/>
    </location>
</feature>
<evidence type="ECO:0000256" key="2">
    <source>
        <dbReference type="SAM" id="SignalP"/>
    </source>
</evidence>
<evidence type="ECO:0000313" key="3">
    <source>
        <dbReference type="EMBL" id="MFC7152398.1"/>
    </source>
</evidence>
<dbReference type="Pfam" id="PF01547">
    <property type="entry name" value="SBP_bac_1"/>
    <property type="match status" value="1"/>
</dbReference>
<gene>
    <name evidence="3" type="ORF">ACFQMJ_28015</name>
</gene>
<dbReference type="PANTHER" id="PTHR43649:SF12">
    <property type="entry name" value="DIACETYLCHITOBIOSE BINDING PROTEIN DASA"/>
    <property type="match status" value="1"/>
</dbReference>
<protein>
    <submittedName>
        <fullName evidence="3">Extracellular solute-binding protein</fullName>
    </submittedName>
</protein>
<comment type="caution">
    <text evidence="3">The sequence shown here is derived from an EMBL/GenBank/DDBJ whole genome shotgun (WGS) entry which is preliminary data.</text>
</comment>